<dbReference type="Proteomes" id="UP000796761">
    <property type="component" value="Unassembled WGS sequence"/>
</dbReference>
<name>A0A8K1LTZ7_9PASS</name>
<dbReference type="EMBL" id="SWJQ01000024">
    <property type="protein sequence ID" value="TRZ25593.1"/>
    <property type="molecule type" value="Genomic_DNA"/>
</dbReference>
<organism evidence="1 2">
    <name type="scientific">Zosterops borbonicus</name>
    <dbReference type="NCBI Taxonomy" id="364589"/>
    <lineage>
        <taxon>Eukaryota</taxon>
        <taxon>Metazoa</taxon>
        <taxon>Chordata</taxon>
        <taxon>Craniata</taxon>
        <taxon>Vertebrata</taxon>
        <taxon>Euteleostomi</taxon>
        <taxon>Archelosauria</taxon>
        <taxon>Archosauria</taxon>
        <taxon>Dinosauria</taxon>
        <taxon>Saurischia</taxon>
        <taxon>Theropoda</taxon>
        <taxon>Coelurosauria</taxon>
        <taxon>Aves</taxon>
        <taxon>Neognathae</taxon>
        <taxon>Neoaves</taxon>
        <taxon>Telluraves</taxon>
        <taxon>Australaves</taxon>
        <taxon>Passeriformes</taxon>
        <taxon>Sylvioidea</taxon>
        <taxon>Zosteropidae</taxon>
        <taxon>Zosterops</taxon>
    </lineage>
</organism>
<comment type="caution">
    <text evidence="1">The sequence shown here is derived from an EMBL/GenBank/DDBJ whole genome shotgun (WGS) entry which is preliminary data.</text>
</comment>
<gene>
    <name evidence="1" type="ORF">HGM15179_001652</name>
</gene>
<evidence type="ECO:0000313" key="1">
    <source>
        <dbReference type="EMBL" id="TRZ25593.1"/>
    </source>
</evidence>
<evidence type="ECO:0000313" key="2">
    <source>
        <dbReference type="Proteomes" id="UP000796761"/>
    </source>
</evidence>
<sequence>MPGQAGREGSENTLRRIQGIQVGVFLQPDLSIICSENTLRRIQGIQVGVFLQPDLSIISSKLRNHRIINTMMEGDIKDLVQPCLAKAQSRQHDPEIFPTES</sequence>
<reference evidence="1" key="1">
    <citation type="submission" date="2019-04" db="EMBL/GenBank/DDBJ databases">
        <title>Genome assembly of Zosterops borbonicus 15179.</title>
        <authorList>
            <person name="Leroy T."/>
            <person name="Anselmetti Y."/>
            <person name="Tilak M.-K."/>
            <person name="Nabholz B."/>
        </authorList>
    </citation>
    <scope>NUCLEOTIDE SEQUENCE</scope>
    <source>
        <strain evidence="1">HGM_15179</strain>
        <tissue evidence="1">Muscle</tissue>
    </source>
</reference>
<dbReference type="AlphaFoldDB" id="A0A8K1LTZ7"/>
<accession>A0A8K1LTZ7</accession>
<keyword evidence="2" id="KW-1185">Reference proteome</keyword>
<protein>
    <submittedName>
        <fullName evidence="1">Uncharacterized protein</fullName>
    </submittedName>
</protein>
<proteinExistence type="predicted"/>